<dbReference type="InterPro" id="IPR014195">
    <property type="entry name" value="Spore_III_AG"/>
</dbReference>
<feature type="region of interest" description="Disordered" evidence="1">
    <location>
        <begin position="124"/>
        <end position="156"/>
    </location>
</feature>
<sequence length="215" mass="23337">MDFKKWLEKLKKSDEDKDALGKKVMPNLLILLLAGVLMVMMVSSYKSTSLPSVQALNSNGDSNKGDSKADGNAATTTSADKVSQDYETAVQDKLKQTLEKIDGVGKVDVMISFESGEEQVPAVNINDSTSTTEEKDTEGGTRNTTQKNNGSTVVITNEGDKSEPLIVKKYKPRVTGVCVVAEGAEEKVTELRISKAVVNLFSIPENKVNVYPMKK</sequence>
<proteinExistence type="predicted"/>
<keyword evidence="3" id="KW-1185">Reference proteome</keyword>
<evidence type="ECO:0000256" key="1">
    <source>
        <dbReference type="SAM" id="MobiDB-lite"/>
    </source>
</evidence>
<feature type="region of interest" description="Disordered" evidence="1">
    <location>
        <begin position="56"/>
        <end position="81"/>
    </location>
</feature>
<dbReference type="RefSeq" id="WP_066619413.1">
    <property type="nucleotide sequence ID" value="NZ_FQXL01000009.1"/>
</dbReference>
<accession>A0A161X3W7</accession>
<dbReference type="OrthoDB" id="1634070at2"/>
<reference evidence="2 3" key="1">
    <citation type="submission" date="2016-04" db="EMBL/GenBank/DDBJ databases">
        <title>Genome sequence of Clostridium magnum DSM 2767.</title>
        <authorList>
            <person name="Poehlein A."/>
            <person name="Uhlig R."/>
            <person name="Fischer R."/>
            <person name="Bahl H."/>
            <person name="Daniel R."/>
        </authorList>
    </citation>
    <scope>NUCLEOTIDE SEQUENCE [LARGE SCALE GENOMIC DNA]</scope>
    <source>
        <strain evidence="2 3">DSM 2767</strain>
    </source>
</reference>
<protein>
    <recommendedName>
        <fullName evidence="4">Stage III sporulation protein AG</fullName>
    </recommendedName>
</protein>
<dbReference type="STRING" id="1121326.CLMAG_12710"/>
<comment type="caution">
    <text evidence="2">The sequence shown here is derived from an EMBL/GenBank/DDBJ whole genome shotgun (WGS) entry which is preliminary data.</text>
</comment>
<dbReference type="AlphaFoldDB" id="A0A161X3W7"/>
<evidence type="ECO:0000313" key="3">
    <source>
        <dbReference type="Proteomes" id="UP000076603"/>
    </source>
</evidence>
<feature type="compositionally biased region" description="Polar residues" evidence="1">
    <location>
        <begin position="142"/>
        <end position="155"/>
    </location>
</feature>
<dbReference type="EMBL" id="LWAE01000001">
    <property type="protein sequence ID" value="KZL94218.1"/>
    <property type="molecule type" value="Genomic_DNA"/>
</dbReference>
<dbReference type="NCBIfam" id="TIGR02830">
    <property type="entry name" value="spore_III_AG"/>
    <property type="match status" value="1"/>
</dbReference>
<evidence type="ECO:0008006" key="4">
    <source>
        <dbReference type="Google" id="ProtNLM"/>
    </source>
</evidence>
<organism evidence="2 3">
    <name type="scientific">Clostridium magnum DSM 2767</name>
    <dbReference type="NCBI Taxonomy" id="1121326"/>
    <lineage>
        <taxon>Bacteria</taxon>
        <taxon>Bacillati</taxon>
        <taxon>Bacillota</taxon>
        <taxon>Clostridia</taxon>
        <taxon>Eubacteriales</taxon>
        <taxon>Clostridiaceae</taxon>
        <taxon>Clostridium</taxon>
    </lineage>
</organism>
<evidence type="ECO:0000313" key="2">
    <source>
        <dbReference type="EMBL" id="KZL94218.1"/>
    </source>
</evidence>
<dbReference type="Proteomes" id="UP000076603">
    <property type="component" value="Unassembled WGS sequence"/>
</dbReference>
<dbReference type="PATRIC" id="fig|1121326.3.peg.1239"/>
<name>A0A161X3W7_9CLOT</name>
<gene>
    <name evidence="2" type="ORF">CLMAG_12710</name>
</gene>